<gene>
    <name evidence="2" type="ORF">B296_00045109</name>
</gene>
<reference evidence="2 3" key="1">
    <citation type="journal article" date="2014" name="Agronomy (Basel)">
        <title>A Draft Genome Sequence for Ensete ventricosum, the Drought-Tolerant Tree Against Hunger.</title>
        <authorList>
            <person name="Harrison J."/>
            <person name="Moore K.A."/>
            <person name="Paszkiewicz K."/>
            <person name="Jones T."/>
            <person name="Grant M."/>
            <person name="Ambacheew D."/>
            <person name="Muzemil S."/>
            <person name="Studholme D.J."/>
        </authorList>
    </citation>
    <scope>NUCLEOTIDE SEQUENCE [LARGE SCALE GENOMIC DNA]</scope>
</reference>
<evidence type="ECO:0000313" key="3">
    <source>
        <dbReference type="Proteomes" id="UP000287651"/>
    </source>
</evidence>
<feature type="region of interest" description="Disordered" evidence="1">
    <location>
        <begin position="1"/>
        <end position="20"/>
    </location>
</feature>
<evidence type="ECO:0000256" key="1">
    <source>
        <dbReference type="SAM" id="MobiDB-lite"/>
    </source>
</evidence>
<dbReference type="Proteomes" id="UP000287651">
    <property type="component" value="Unassembled WGS sequence"/>
</dbReference>
<comment type="caution">
    <text evidence="2">The sequence shown here is derived from an EMBL/GenBank/DDBJ whole genome shotgun (WGS) entry which is preliminary data.</text>
</comment>
<sequence>MQVANARKRTEQRKEDLSEESLEIGKLPQCNGHLTHVIPGTGALNEGVTGHGISKRLMELLEALRECLLRLMARLLEATNPCYLLLRQGIQLRQYDLVIAAETSAY</sequence>
<dbReference type="EMBL" id="AMZH03007860">
    <property type="protein sequence ID" value="RRT60269.1"/>
    <property type="molecule type" value="Genomic_DNA"/>
</dbReference>
<proteinExistence type="predicted"/>
<name>A0A426Z8H3_ENSVE</name>
<evidence type="ECO:0000313" key="2">
    <source>
        <dbReference type="EMBL" id="RRT60269.1"/>
    </source>
</evidence>
<organism evidence="2 3">
    <name type="scientific">Ensete ventricosum</name>
    <name type="common">Abyssinian banana</name>
    <name type="synonym">Musa ensete</name>
    <dbReference type="NCBI Taxonomy" id="4639"/>
    <lineage>
        <taxon>Eukaryota</taxon>
        <taxon>Viridiplantae</taxon>
        <taxon>Streptophyta</taxon>
        <taxon>Embryophyta</taxon>
        <taxon>Tracheophyta</taxon>
        <taxon>Spermatophyta</taxon>
        <taxon>Magnoliopsida</taxon>
        <taxon>Liliopsida</taxon>
        <taxon>Zingiberales</taxon>
        <taxon>Musaceae</taxon>
        <taxon>Ensete</taxon>
    </lineage>
</organism>
<accession>A0A426Z8H3</accession>
<dbReference type="AlphaFoldDB" id="A0A426Z8H3"/>
<protein>
    <submittedName>
        <fullName evidence="2">Uncharacterized protein</fullName>
    </submittedName>
</protein>